<organism evidence="3 4">
    <name type="scientific">Tsukamurella sputi</name>
    <dbReference type="NCBI Taxonomy" id="2591848"/>
    <lineage>
        <taxon>Bacteria</taxon>
        <taxon>Bacillati</taxon>
        <taxon>Actinomycetota</taxon>
        <taxon>Actinomycetes</taxon>
        <taxon>Mycobacteriales</taxon>
        <taxon>Tsukamurellaceae</taxon>
        <taxon>Tsukamurella</taxon>
    </lineage>
</organism>
<evidence type="ECO:0000259" key="2">
    <source>
        <dbReference type="PROSITE" id="PS50006"/>
    </source>
</evidence>
<feature type="domain" description="FHA" evidence="2">
    <location>
        <begin position="292"/>
        <end position="343"/>
    </location>
</feature>
<dbReference type="Pfam" id="PF00498">
    <property type="entry name" value="FHA"/>
    <property type="match status" value="1"/>
</dbReference>
<evidence type="ECO:0000313" key="3">
    <source>
        <dbReference type="EMBL" id="TWS23299.1"/>
    </source>
</evidence>
<sequence length="383" mass="38827">MTSQTQDAPATGARYSTVLPGDRVVARVRGAVLVVDAPALGAPAEATELASALDVDGDLAAVLRGRGGPSFAVVEAADGSVRALLRGAAGLPEERMLSVAIFSSASAAAPDHVLHADADFVERIAPLPAGAVVTVTVGPPPPPGPVCGPTALHLLRGAVPGGGAVLWSDDSLRPEDEADIATDVFPADAPTNEEPTGVSPLFAATEYDVEVGEVNAAVAAGPMVEGRRCAFGHLNAPAAAYCTRCGALVDRRARLETGPRPPLGLLVADDGTAFVVEADMVIGRDPAAFVAQRAGRSFDGAGRLAPVVLPDRTGALSRAHLEIRIDGWQVLAVDVGSANGTWVRPPGAAQPLRLPPGQPVPLGVGSDIHLGGRILQLQDGVGA</sequence>
<dbReference type="Gene3D" id="2.60.200.20">
    <property type="match status" value="1"/>
</dbReference>
<protein>
    <submittedName>
        <fullName evidence="3">FHA domain-containing protein</fullName>
    </submittedName>
</protein>
<keyword evidence="4" id="KW-1185">Reference proteome</keyword>
<accession>A0A5C5RJV8</accession>
<gene>
    <name evidence="3" type="ORF">FK268_13405</name>
</gene>
<dbReference type="CDD" id="cd00060">
    <property type="entry name" value="FHA"/>
    <property type="match status" value="1"/>
</dbReference>
<evidence type="ECO:0000256" key="1">
    <source>
        <dbReference type="ARBA" id="ARBA00022553"/>
    </source>
</evidence>
<dbReference type="RefSeq" id="WP_146434825.1">
    <property type="nucleotide sequence ID" value="NZ_VIGV01000004.1"/>
</dbReference>
<reference evidence="3 4" key="1">
    <citation type="submission" date="2019-08" db="EMBL/GenBank/DDBJ databases">
        <title>Tsukamurella conjunctivitidis sp. nov., Tsukamurella assacharolytica sp. nov. and Tsukamurella sputae sp. nov. isolated from patients with conjunctivitis, bacteraemia (lymphoma) and respiratory infection (sputum) in Hong Kong.</title>
        <authorList>
            <person name="Fok K.M.N."/>
            <person name="Fong J.Y.H."/>
        </authorList>
    </citation>
    <scope>NUCLEOTIDE SEQUENCE [LARGE SCALE GENOMIC DNA]</scope>
    <source>
        <strain evidence="3 4">HKU70</strain>
    </source>
</reference>
<dbReference type="InterPro" id="IPR000253">
    <property type="entry name" value="FHA_dom"/>
</dbReference>
<comment type="caution">
    <text evidence="3">The sequence shown here is derived from an EMBL/GenBank/DDBJ whole genome shotgun (WGS) entry which is preliminary data.</text>
</comment>
<dbReference type="SUPFAM" id="SSF49879">
    <property type="entry name" value="SMAD/FHA domain"/>
    <property type="match status" value="1"/>
</dbReference>
<dbReference type="EMBL" id="VIGV01000004">
    <property type="protein sequence ID" value="TWS23299.1"/>
    <property type="molecule type" value="Genomic_DNA"/>
</dbReference>
<dbReference type="Proteomes" id="UP000319792">
    <property type="component" value="Unassembled WGS sequence"/>
</dbReference>
<dbReference type="InterPro" id="IPR008984">
    <property type="entry name" value="SMAD_FHA_dom_sf"/>
</dbReference>
<dbReference type="OrthoDB" id="5240729at2"/>
<keyword evidence="1" id="KW-0597">Phosphoprotein</keyword>
<evidence type="ECO:0000313" key="4">
    <source>
        <dbReference type="Proteomes" id="UP000319792"/>
    </source>
</evidence>
<dbReference type="AlphaFoldDB" id="A0A5C5RJV8"/>
<dbReference type="PROSITE" id="PS50006">
    <property type="entry name" value="FHA_DOMAIN"/>
    <property type="match status" value="1"/>
</dbReference>
<proteinExistence type="predicted"/>
<name>A0A5C5RJV8_9ACTN</name>